<organism evidence="3 4">
    <name type="scientific">Cajanus cajan</name>
    <name type="common">Pigeon pea</name>
    <name type="synonym">Cajanus indicus</name>
    <dbReference type="NCBI Taxonomy" id="3821"/>
    <lineage>
        <taxon>Eukaryota</taxon>
        <taxon>Viridiplantae</taxon>
        <taxon>Streptophyta</taxon>
        <taxon>Embryophyta</taxon>
        <taxon>Tracheophyta</taxon>
        <taxon>Spermatophyta</taxon>
        <taxon>Magnoliopsida</taxon>
        <taxon>eudicotyledons</taxon>
        <taxon>Gunneridae</taxon>
        <taxon>Pentapetalae</taxon>
        <taxon>rosids</taxon>
        <taxon>fabids</taxon>
        <taxon>Fabales</taxon>
        <taxon>Fabaceae</taxon>
        <taxon>Papilionoideae</taxon>
        <taxon>50 kb inversion clade</taxon>
        <taxon>NPAAA clade</taxon>
        <taxon>indigoferoid/millettioid clade</taxon>
        <taxon>Phaseoleae</taxon>
        <taxon>Cajanus</taxon>
    </lineage>
</organism>
<keyword evidence="4" id="KW-1185">Reference proteome</keyword>
<dbReference type="Proteomes" id="UP000075243">
    <property type="component" value="Chromosome 7"/>
</dbReference>
<name>A0A151TC34_CAJCA</name>
<feature type="region of interest" description="Disordered" evidence="1">
    <location>
        <begin position="160"/>
        <end position="188"/>
    </location>
</feature>
<dbReference type="Pfam" id="PF07727">
    <property type="entry name" value="RVT_2"/>
    <property type="match status" value="2"/>
</dbReference>
<dbReference type="EMBL" id="CM003609">
    <property type="protein sequence ID" value="KYP64596.1"/>
    <property type="molecule type" value="Genomic_DNA"/>
</dbReference>
<evidence type="ECO:0000313" key="4">
    <source>
        <dbReference type="Proteomes" id="UP000075243"/>
    </source>
</evidence>
<evidence type="ECO:0000256" key="1">
    <source>
        <dbReference type="SAM" id="MobiDB-lite"/>
    </source>
</evidence>
<proteinExistence type="predicted"/>
<gene>
    <name evidence="3" type="ORF">KK1_019198</name>
</gene>
<dbReference type="Gramene" id="C.cajan_18654.t">
    <property type="protein sequence ID" value="C.cajan_18654.t"/>
    <property type="gene ID" value="C.cajan_18654"/>
</dbReference>
<feature type="domain" description="Reverse transcriptase Ty1/copia-type" evidence="2">
    <location>
        <begin position="18"/>
        <end position="85"/>
    </location>
</feature>
<evidence type="ECO:0000259" key="2">
    <source>
        <dbReference type="Pfam" id="PF07727"/>
    </source>
</evidence>
<reference evidence="3 4" key="1">
    <citation type="journal article" date="2012" name="Nat. Biotechnol.">
        <title>Draft genome sequence of pigeonpea (Cajanus cajan), an orphan legume crop of resource-poor farmers.</title>
        <authorList>
            <person name="Varshney R.K."/>
            <person name="Chen W."/>
            <person name="Li Y."/>
            <person name="Bharti A.K."/>
            <person name="Saxena R.K."/>
            <person name="Schlueter J.A."/>
            <person name="Donoghue M.T."/>
            <person name="Azam S."/>
            <person name="Fan G."/>
            <person name="Whaley A.M."/>
            <person name="Farmer A.D."/>
            <person name="Sheridan J."/>
            <person name="Iwata A."/>
            <person name="Tuteja R."/>
            <person name="Penmetsa R.V."/>
            <person name="Wu W."/>
            <person name="Upadhyaya H.D."/>
            <person name="Yang S.P."/>
            <person name="Shah T."/>
            <person name="Saxena K.B."/>
            <person name="Michael T."/>
            <person name="McCombie W.R."/>
            <person name="Yang B."/>
            <person name="Zhang G."/>
            <person name="Yang H."/>
            <person name="Wang J."/>
            <person name="Spillane C."/>
            <person name="Cook D.R."/>
            <person name="May G.D."/>
            <person name="Xu X."/>
            <person name="Jackson S.A."/>
        </authorList>
    </citation>
    <scope>NUCLEOTIDE SEQUENCE [LARGE SCALE GENOMIC DNA]</scope>
    <source>
        <strain evidence="4">cv. Asha</strain>
    </source>
</reference>
<protein>
    <submittedName>
        <fullName evidence="3">Retrovirus-related Pol polyprotein from transposon TNT 1-94</fullName>
    </submittedName>
</protein>
<accession>A0A151TC34</accession>
<feature type="compositionally biased region" description="Basic and acidic residues" evidence="1">
    <location>
        <begin position="160"/>
        <end position="172"/>
    </location>
</feature>
<dbReference type="OMA" id="LMYVIVC"/>
<evidence type="ECO:0000313" key="3">
    <source>
        <dbReference type="EMBL" id="KYP64596.1"/>
    </source>
</evidence>
<feature type="domain" description="Reverse transcriptase Ty1/copia-type" evidence="2">
    <location>
        <begin position="86"/>
        <end position="166"/>
    </location>
</feature>
<sequence>MKKECPKYASRMGVSSKDSFIIIMLLVAHYDLELHQIDVKTVFLNGDIEEMIYMMQLEDFVSNDSKSMVLKQASRQWYHKFHHFLVLYVNDILLANSDIGLLHETNRFLTKNFEMKDLGETFFVLGIKILRDRSHGVIRLSQENYIDKVLARFGMKDSKPRDTPIAKGDKYSLKQSPNDDLERNEMQL</sequence>
<dbReference type="InterPro" id="IPR013103">
    <property type="entry name" value="RVT_2"/>
</dbReference>
<dbReference type="AlphaFoldDB" id="A0A151TC34"/>